<dbReference type="GeneID" id="41977211"/>
<dbReference type="InParanoid" id="A0A507AQP2"/>
<protein>
    <recommendedName>
        <fullName evidence="7">Peptidase A1 domain-containing protein</fullName>
    </recommendedName>
</protein>
<dbReference type="InterPro" id="IPR001969">
    <property type="entry name" value="Aspartic_peptidase_AS"/>
</dbReference>
<dbReference type="InterPro" id="IPR034164">
    <property type="entry name" value="Pepsin-like_dom"/>
</dbReference>
<evidence type="ECO:0000256" key="5">
    <source>
        <dbReference type="SAM" id="MobiDB-lite"/>
    </source>
</evidence>
<dbReference type="EMBL" id="SKBQ01000073">
    <property type="protein sequence ID" value="TPX08824.1"/>
    <property type="molecule type" value="Genomic_DNA"/>
</dbReference>
<feature type="active site" evidence="3">
    <location>
        <position position="98"/>
    </location>
</feature>
<evidence type="ECO:0000256" key="3">
    <source>
        <dbReference type="PIRSR" id="PIRSR601461-1"/>
    </source>
</evidence>
<dbReference type="PRINTS" id="PR00792">
    <property type="entry name" value="PEPSIN"/>
</dbReference>
<evidence type="ECO:0000256" key="1">
    <source>
        <dbReference type="ARBA" id="ARBA00007447"/>
    </source>
</evidence>
<dbReference type="Gene3D" id="2.40.70.10">
    <property type="entry name" value="Acid Proteases"/>
    <property type="match status" value="2"/>
</dbReference>
<feature type="chain" id="PRO_5021411942" description="Peptidase A1 domain-containing protein" evidence="6">
    <location>
        <begin position="20"/>
        <end position="452"/>
    </location>
</feature>
<dbReference type="PROSITE" id="PS51767">
    <property type="entry name" value="PEPTIDASE_A1"/>
    <property type="match status" value="1"/>
</dbReference>
<proteinExistence type="inferred from homology"/>
<keyword evidence="6" id="KW-0732">Signal</keyword>
<dbReference type="STRING" id="1093900.A0A507AQP2"/>
<feature type="active site" evidence="3">
    <location>
        <position position="337"/>
    </location>
</feature>
<evidence type="ECO:0000313" key="8">
    <source>
        <dbReference type="EMBL" id="TPX08824.1"/>
    </source>
</evidence>
<keyword evidence="4" id="KW-0645">Protease</keyword>
<gene>
    <name evidence="8" type="ORF">E0L32_009764</name>
</gene>
<dbReference type="InterPro" id="IPR021109">
    <property type="entry name" value="Peptidase_aspartic_dom_sf"/>
</dbReference>
<organism evidence="8 9">
    <name type="scientific">Thyridium curvatum</name>
    <dbReference type="NCBI Taxonomy" id="1093900"/>
    <lineage>
        <taxon>Eukaryota</taxon>
        <taxon>Fungi</taxon>
        <taxon>Dikarya</taxon>
        <taxon>Ascomycota</taxon>
        <taxon>Pezizomycotina</taxon>
        <taxon>Sordariomycetes</taxon>
        <taxon>Sordariomycetidae</taxon>
        <taxon>Thyridiales</taxon>
        <taxon>Thyridiaceae</taxon>
        <taxon>Thyridium</taxon>
    </lineage>
</organism>
<dbReference type="GO" id="GO:0004190">
    <property type="term" value="F:aspartic-type endopeptidase activity"/>
    <property type="evidence" value="ECO:0007669"/>
    <property type="project" value="UniProtKB-KW"/>
</dbReference>
<dbReference type="GO" id="GO:0006508">
    <property type="term" value="P:proteolysis"/>
    <property type="evidence" value="ECO:0007669"/>
    <property type="project" value="UniProtKB-KW"/>
</dbReference>
<dbReference type="PANTHER" id="PTHR47966">
    <property type="entry name" value="BETA-SITE APP-CLEAVING ENZYME, ISOFORM A-RELATED"/>
    <property type="match status" value="1"/>
</dbReference>
<feature type="region of interest" description="Disordered" evidence="5">
    <location>
        <begin position="47"/>
        <end position="68"/>
    </location>
</feature>
<dbReference type="AlphaFoldDB" id="A0A507AQP2"/>
<name>A0A507AQP2_9PEZI</name>
<dbReference type="GO" id="GO:0000324">
    <property type="term" value="C:fungal-type vacuole"/>
    <property type="evidence" value="ECO:0007669"/>
    <property type="project" value="TreeGrafter"/>
</dbReference>
<dbReference type="Pfam" id="PF00026">
    <property type="entry name" value="Asp"/>
    <property type="match status" value="2"/>
</dbReference>
<feature type="domain" description="Peptidase A1" evidence="7">
    <location>
        <begin position="82"/>
        <end position="447"/>
    </location>
</feature>
<dbReference type="RefSeq" id="XP_030990535.1">
    <property type="nucleotide sequence ID" value="XM_031144762.1"/>
</dbReference>
<dbReference type="InterPro" id="IPR033121">
    <property type="entry name" value="PEPTIDASE_A1"/>
</dbReference>
<evidence type="ECO:0000256" key="6">
    <source>
        <dbReference type="SAM" id="SignalP"/>
    </source>
</evidence>
<dbReference type="SUPFAM" id="SSF50630">
    <property type="entry name" value="Acid proteases"/>
    <property type="match status" value="1"/>
</dbReference>
<dbReference type="InterPro" id="IPR001461">
    <property type="entry name" value="Aspartic_peptidase_A1"/>
</dbReference>
<dbReference type="CDD" id="cd05471">
    <property type="entry name" value="pepsin_like"/>
    <property type="match status" value="1"/>
</dbReference>
<keyword evidence="2 4" id="KW-0064">Aspartyl protease</keyword>
<keyword evidence="4" id="KW-0378">Hydrolase</keyword>
<comment type="similarity">
    <text evidence="1 4">Belongs to the peptidase A1 family.</text>
</comment>
<dbReference type="OrthoDB" id="15189at2759"/>
<reference evidence="8 9" key="1">
    <citation type="submission" date="2019-06" db="EMBL/GenBank/DDBJ databases">
        <title>Draft genome sequence of the filamentous fungus Phialemoniopsis curvata isolated from diesel fuel.</title>
        <authorList>
            <person name="Varaljay V.A."/>
            <person name="Lyon W.J."/>
            <person name="Crouch A.L."/>
            <person name="Drake C.E."/>
            <person name="Hollomon J.M."/>
            <person name="Nadeau L.J."/>
            <person name="Nunn H.S."/>
            <person name="Stevenson B.S."/>
            <person name="Bojanowski C.L."/>
            <person name="Crookes-Goodson W.J."/>
        </authorList>
    </citation>
    <scope>NUCLEOTIDE SEQUENCE [LARGE SCALE GENOMIC DNA]</scope>
    <source>
        <strain evidence="8 9">D216</strain>
    </source>
</reference>
<feature type="signal peptide" evidence="6">
    <location>
        <begin position="1"/>
        <end position="19"/>
    </location>
</feature>
<dbReference type="PANTHER" id="PTHR47966:SF47">
    <property type="entry name" value="ENDOPEPTIDASE, PUTATIVE (AFU_ORTHOLOGUE AFUA_3G01220)-RELATED"/>
    <property type="match status" value="1"/>
</dbReference>
<accession>A0A507AQP2</accession>
<evidence type="ECO:0000256" key="2">
    <source>
        <dbReference type="ARBA" id="ARBA00022750"/>
    </source>
</evidence>
<evidence type="ECO:0000313" key="9">
    <source>
        <dbReference type="Proteomes" id="UP000319257"/>
    </source>
</evidence>
<keyword evidence="9" id="KW-1185">Reference proteome</keyword>
<dbReference type="PROSITE" id="PS00141">
    <property type="entry name" value="ASP_PROTEASE"/>
    <property type="match status" value="1"/>
</dbReference>
<evidence type="ECO:0000256" key="4">
    <source>
        <dbReference type="RuleBase" id="RU000454"/>
    </source>
</evidence>
<sequence>MGLLQFVLTLATACHAVNGLDAEVVSGRVASPRVDAMRRDYNAKASHSLPLRKGVRKPGPGSALQRRQNGTAQVVNHNDLYYIVDIEVGDQTIPVNVDTGSSDTWFVQAPFQCVDMIGIPRQVRHQMKHCGFGSGFNGNFSGGAIPNIRFSRSYGDGTFVSGYFGYEDVTLGGLKVPHQQLAMVNFTYWWGEGLTSGLLGLAYPFMTGIDEPSQQYDPIFTNMWKRDKSVAPMFSLALSREDPAAKTESSLLAFGGVPRGVDYDEDSWAKAPIQSMEMMQGWGIDKPERGLYLIIADNFIYGPRNGTAEDAKTLQLGSPASLDGMTTNLTQFPVLIDAGSTMTRLPAAMAREVFAAFDPPAEYLYSEGAWYADCKAKAAAFGVTIGGKTFWIQPSDLLRQSTRDRETKSKCRVGLYDDEVPPYVLGITFLTNVVAVFDVGATEMRFAARKHY</sequence>
<dbReference type="Proteomes" id="UP000319257">
    <property type="component" value="Unassembled WGS sequence"/>
</dbReference>
<evidence type="ECO:0000259" key="7">
    <source>
        <dbReference type="PROSITE" id="PS51767"/>
    </source>
</evidence>
<comment type="caution">
    <text evidence="8">The sequence shown here is derived from an EMBL/GenBank/DDBJ whole genome shotgun (WGS) entry which is preliminary data.</text>
</comment>